<feature type="region of interest" description="Disordered" evidence="4">
    <location>
        <begin position="979"/>
        <end position="1006"/>
    </location>
</feature>
<feature type="compositionally biased region" description="Basic residues" evidence="4">
    <location>
        <begin position="752"/>
        <end position="761"/>
    </location>
</feature>
<dbReference type="InterPro" id="IPR056522">
    <property type="entry name" value="KIAA2026_hel"/>
</dbReference>
<evidence type="ECO:0000256" key="4">
    <source>
        <dbReference type="SAM" id="MobiDB-lite"/>
    </source>
</evidence>
<proteinExistence type="predicted"/>
<evidence type="ECO:0000259" key="5">
    <source>
        <dbReference type="PROSITE" id="PS50014"/>
    </source>
</evidence>
<feature type="domain" description="Bromo" evidence="5">
    <location>
        <begin position="104"/>
        <end position="182"/>
    </location>
</feature>
<name>A0AA88ILW9_CHASR</name>
<dbReference type="Pfam" id="PF00439">
    <property type="entry name" value="Bromodomain"/>
    <property type="match status" value="1"/>
</dbReference>
<gene>
    <name evidence="6" type="ORF">Q5P01_024734</name>
</gene>
<sequence length="2280" mass="245413">MSSQSKLVSSITEDSDLDINEDRLRNGTCEVETMVALHCPGDSGDGIAEGDHIALSNDGMSEFSNSDLSLPEVCISTHSNSFEEDMNYEVQQAYRIFTGFLLDKHKGITSPFLHPIGHQETHHGIGGVLGWGQAQLRQSMCLQRMKEKFINQEYASITEFVADFRLMLENCYRYHGVDHWISKQAQKLEIMLEQKLTLLSRPLREKTTLAVTSKGRFGAEEERGSGGTSTRRRLAPRSLATITVGGHESIMVQTLRLEEQQRAKEEKRQRELEKKEAEEMSAKEVEEWEQTLLSQASPETVDTLWELPAIGHFLCLAQTALNLPEIVFFELERCLLMPRCSLLLSKIMSSLLSPTQRRATLHRRPTLPYRRWESELRQRVMGWYRSIGSSHDQQGRAEQLGLCHQFFNTLGEVSPLEEKPFHLLPFYQRVWLLKGLCDHVYETQKDVQDAVLAQPIHECRESILGYDSKENAYIHFPHFCGADLRIYCQSPSPPPVFPFPSVWVKRVETEPGTEGEESNGMKDMESKNDIGYYGGSMDTGESDDLDKPRTEILGVFKRENGDGKVELKRFKSWSWKKEEGSESESSDGDSCGDSKWNLQIHTNSLSLSHTSPTRESGVKRNMKKETVELEHQSKRLKLKQEQCFSLSSMDIIKAETQEPCLSVGEHSYTGRSPARSVNLAPPTKPLSLKIEGECPSQGHQRCSCLECCESKTGNVASEEHNFCCSTSRLATQMSSESTQNSSEEKASDKIWTKKKKRKKKRGSEQLPRVKGEHKQLQDVDRMRLSSAETAKSAVHRVSTIIKRKDKKKKHKTAKRLDSSKKIKEESPVKPSFKLVCTSLEELRELISKTEDELDDLESTKKRLGRWYYRKEAVKDLHSTLIRLLNELSPWEPKLLKAYQRNRLRLKKEFDDFKKNPEYNNFVREECISSSSSEDDEERCLEKEVCSLSDHYRRSEEEDMEHMVPRGLWRRASTRDFVAESTGERRVSTDEPPNPLKQPLATTDKGSSLVPRVQALNHNITSSADSGPQSKSEPIPSNQSRNSNLGGATSMPAQISLSPRPTVLHPTTGLPKGYTPIPTLLAKSVGNKVTLMKRPADCPVVNNVDGQKKDCLVALPISTEVATKLLKAQSSSSSSQRNSQQTQGQGLQRTQVIRQSELATVMEALPKFTQAKPTQTKPKSPVPVVYKVPEGLGHQVNSSSPVKISVHPIVDQNTAEKIMQQVVILPSNLLIQKPEEKASSLHKEQTRNIQTSVSKVSSPLCMSTNVPGFTIPENRIPVQQVAPLKDDGTVGDPSPSVSPSLQQVTLNTPGLKGAQVCTPQTSTPSIAVSPMKTHSSAVSSEPNKSKDPKQELKTVCVRDSQSILVTTRGGNTGIVKVQTSSDCSALGSLPTSPVITISPQLKAFLISKTSPTPSPSAPSQTTPCMDPAATIIPLAQPLKRVPSVIKSPSTVTTPIFTAVTSSMPVTGQGNHTAGNTVALSQGSNTSTGSTVVAKIGQLPQAPASGSQFKASIVKNTVVVPSLSSSGVPQALTQAEVISKSSVKQASSNEKTQVTKLIFVTPSSCSTSNVAVLKGTSSLKKSLPSSRVMFISQPTTVSSTAFQGSIPNQAKPTGASGQLPITSLSAQTLKTELSPADGGNSEAMSKIKNISMPTDLGHPPVANTIALVPVTSSNNVTSYSGHLDFCASVTTSSQLQGIPSFSAISQTDSFLSTSSPATLPDGNMITKDLGISAGISSSSSPAQVITTMQSSPAHSSTPGLVRQPSNIQSGISEEGLSMLSFSQHSLKKPQTPMSATTTSTPFATSVSGTVQQRIVLNTSTPLAAGTQIFLNSARFAVPSQGLGPGTHFLIISSPAPQQVPAASVASTGALVRNQGASHVTVAPQAAVLPLSPARLPGVLTTGSPFVACTTAAGPSLLVTTPNMPVRLAGTPHLASALLPSKPNVVSAMHRLPAAQAGNFASGTLSLISSLPKLDSVQALVSPVAASAPTLIPGPAVRLAAGTPIQAECSPTISSVAAPSLPRLSAPLSPLPILHTPSPVALPSPASLCSGATPLAAGTPLHSSLPVHQVVSVTSPGPGIHLQQASVKIAAPSTSLSQTLLHTGQSNTSIKTQIPAVMQPALIGSRTQVLPTVAVPPIVSTVSKMQTLPIATVPPIGSTISTFETTPVVTTCSSSSTVMITPAQPIASHKTNYTVHPPDILTNQALGKHSLQTPALGIHASLAPKLLISPDGAVLSTVQCQVSPAELAACPKPLDALMVSPNSSTGSLHTHDSSLQPSQADTK</sequence>
<feature type="compositionally biased region" description="Polar residues" evidence="4">
    <location>
        <begin position="1316"/>
        <end position="1341"/>
    </location>
</feature>
<dbReference type="PANTHER" id="PTHR31095:SF3">
    <property type="entry name" value="RIKEN CDNA 9930021J03 GENE"/>
    <property type="match status" value="1"/>
</dbReference>
<dbReference type="PANTHER" id="PTHR31095">
    <property type="entry name" value="RIKEN CDNA 9930021J03 GENE"/>
    <property type="match status" value="1"/>
</dbReference>
<feature type="compositionally biased region" description="Basic and acidic residues" evidence="4">
    <location>
        <begin position="1342"/>
        <end position="1351"/>
    </location>
</feature>
<feature type="region of interest" description="Disordered" evidence="4">
    <location>
        <begin position="733"/>
        <end position="823"/>
    </location>
</feature>
<feature type="compositionally biased region" description="Basic residues" evidence="4">
    <location>
        <begin position="801"/>
        <end position="813"/>
    </location>
</feature>
<evidence type="ECO:0000256" key="3">
    <source>
        <dbReference type="SAM" id="Coils"/>
    </source>
</evidence>
<feature type="compositionally biased region" description="Polar residues" evidence="4">
    <location>
        <begin position="1018"/>
        <end position="1058"/>
    </location>
</feature>
<feature type="compositionally biased region" description="Basic and acidic residues" evidence="4">
    <location>
        <begin position="742"/>
        <end position="751"/>
    </location>
</feature>
<dbReference type="SMART" id="SM00297">
    <property type="entry name" value="BROMO"/>
    <property type="match status" value="1"/>
</dbReference>
<keyword evidence="7" id="KW-1185">Reference proteome</keyword>
<feature type="region of interest" description="Disordered" evidence="4">
    <location>
        <begin position="1310"/>
        <end position="1351"/>
    </location>
</feature>
<dbReference type="Proteomes" id="UP001187415">
    <property type="component" value="Unassembled WGS sequence"/>
</dbReference>
<feature type="compositionally biased region" description="Low complexity" evidence="4">
    <location>
        <begin position="1128"/>
        <end position="1149"/>
    </location>
</feature>
<feature type="region of interest" description="Disordered" evidence="4">
    <location>
        <begin position="211"/>
        <end position="232"/>
    </location>
</feature>
<dbReference type="EMBL" id="JAUPFM010000020">
    <property type="protein sequence ID" value="KAK2819173.1"/>
    <property type="molecule type" value="Genomic_DNA"/>
</dbReference>
<reference evidence="6" key="1">
    <citation type="submission" date="2023-07" db="EMBL/GenBank/DDBJ databases">
        <title>Chromosome-level Genome Assembly of Striped Snakehead (Channa striata).</title>
        <authorList>
            <person name="Liu H."/>
        </authorList>
    </citation>
    <scope>NUCLEOTIDE SEQUENCE</scope>
    <source>
        <strain evidence="6">Gz</strain>
        <tissue evidence="6">Muscle</tissue>
    </source>
</reference>
<dbReference type="Pfam" id="PF23450">
    <property type="entry name" value="KIAA2026_hel"/>
    <property type="match status" value="1"/>
</dbReference>
<feature type="compositionally biased region" description="Basic and acidic residues" evidence="4">
    <location>
        <begin position="814"/>
        <end position="823"/>
    </location>
</feature>
<dbReference type="SUPFAM" id="SSF47370">
    <property type="entry name" value="Bromodomain"/>
    <property type="match status" value="1"/>
</dbReference>
<evidence type="ECO:0000313" key="6">
    <source>
        <dbReference type="EMBL" id="KAK2819173.1"/>
    </source>
</evidence>
<feature type="region of interest" description="Disordered" evidence="4">
    <location>
        <begin position="1018"/>
        <end position="1069"/>
    </location>
</feature>
<protein>
    <recommendedName>
        <fullName evidence="5">Bromo domain-containing protein</fullName>
    </recommendedName>
</protein>
<dbReference type="Gene3D" id="1.20.920.10">
    <property type="entry name" value="Bromodomain-like"/>
    <property type="match status" value="1"/>
</dbReference>
<feature type="region of interest" description="Disordered" evidence="4">
    <location>
        <begin position="1127"/>
        <end position="1149"/>
    </location>
</feature>
<feature type="compositionally biased region" description="Basic and acidic residues" evidence="4">
    <location>
        <begin position="979"/>
        <end position="988"/>
    </location>
</feature>
<feature type="compositionally biased region" description="Basic and acidic residues" evidence="4">
    <location>
        <begin position="767"/>
        <end position="783"/>
    </location>
</feature>
<feature type="region of interest" description="Disordered" evidence="4">
    <location>
        <begin position="2258"/>
        <end position="2280"/>
    </location>
</feature>
<evidence type="ECO:0000256" key="2">
    <source>
        <dbReference type="PROSITE-ProRule" id="PRU00035"/>
    </source>
</evidence>
<keyword evidence="3" id="KW-0175">Coiled coil</keyword>
<feature type="compositionally biased region" description="Polar residues" evidence="4">
    <location>
        <begin position="602"/>
        <end position="614"/>
    </location>
</feature>
<dbReference type="InterPro" id="IPR036427">
    <property type="entry name" value="Bromodomain-like_sf"/>
</dbReference>
<dbReference type="CDD" id="cd04369">
    <property type="entry name" value="Bromodomain"/>
    <property type="match status" value="1"/>
</dbReference>
<organism evidence="6 7">
    <name type="scientific">Channa striata</name>
    <name type="common">Snakehead murrel</name>
    <name type="synonym">Ophicephalus striatus</name>
    <dbReference type="NCBI Taxonomy" id="64152"/>
    <lineage>
        <taxon>Eukaryota</taxon>
        <taxon>Metazoa</taxon>
        <taxon>Chordata</taxon>
        <taxon>Craniata</taxon>
        <taxon>Vertebrata</taxon>
        <taxon>Euteleostomi</taxon>
        <taxon>Actinopterygii</taxon>
        <taxon>Neopterygii</taxon>
        <taxon>Teleostei</taxon>
        <taxon>Neoteleostei</taxon>
        <taxon>Acanthomorphata</taxon>
        <taxon>Anabantaria</taxon>
        <taxon>Anabantiformes</taxon>
        <taxon>Channoidei</taxon>
        <taxon>Channidae</taxon>
        <taxon>Channa</taxon>
    </lineage>
</organism>
<evidence type="ECO:0000256" key="1">
    <source>
        <dbReference type="ARBA" id="ARBA00023117"/>
    </source>
</evidence>
<dbReference type="PROSITE" id="PS50014">
    <property type="entry name" value="BROMODOMAIN_2"/>
    <property type="match status" value="1"/>
</dbReference>
<feature type="coiled-coil region" evidence="3">
    <location>
        <begin position="255"/>
        <end position="283"/>
    </location>
</feature>
<accession>A0AA88ILW9</accession>
<feature type="region of interest" description="Disordered" evidence="4">
    <location>
        <begin position="602"/>
        <end position="621"/>
    </location>
</feature>
<keyword evidence="1 2" id="KW-0103">Bromodomain</keyword>
<comment type="caution">
    <text evidence="6">The sequence shown here is derived from an EMBL/GenBank/DDBJ whole genome shotgun (WGS) entry which is preliminary data.</text>
</comment>
<dbReference type="InterPro" id="IPR040214">
    <property type="entry name" value="BRD10"/>
</dbReference>
<evidence type="ECO:0000313" key="7">
    <source>
        <dbReference type="Proteomes" id="UP001187415"/>
    </source>
</evidence>
<dbReference type="InterPro" id="IPR001487">
    <property type="entry name" value="Bromodomain"/>
</dbReference>